<gene>
    <name evidence="1" type="ORF">Bca52824_046481</name>
</gene>
<organism evidence="1 2">
    <name type="scientific">Brassica carinata</name>
    <name type="common">Ethiopian mustard</name>
    <name type="synonym">Abyssinian cabbage</name>
    <dbReference type="NCBI Taxonomy" id="52824"/>
    <lineage>
        <taxon>Eukaryota</taxon>
        <taxon>Viridiplantae</taxon>
        <taxon>Streptophyta</taxon>
        <taxon>Embryophyta</taxon>
        <taxon>Tracheophyta</taxon>
        <taxon>Spermatophyta</taxon>
        <taxon>Magnoliopsida</taxon>
        <taxon>eudicotyledons</taxon>
        <taxon>Gunneridae</taxon>
        <taxon>Pentapetalae</taxon>
        <taxon>rosids</taxon>
        <taxon>malvids</taxon>
        <taxon>Brassicales</taxon>
        <taxon>Brassicaceae</taxon>
        <taxon>Brassiceae</taxon>
        <taxon>Brassica</taxon>
    </lineage>
</organism>
<comment type="caution">
    <text evidence="1">The sequence shown here is derived from an EMBL/GenBank/DDBJ whole genome shotgun (WGS) entry which is preliminary data.</text>
</comment>
<protein>
    <submittedName>
        <fullName evidence="1">Uncharacterized protein</fullName>
    </submittedName>
</protein>
<evidence type="ECO:0000313" key="1">
    <source>
        <dbReference type="EMBL" id="KAG2286877.1"/>
    </source>
</evidence>
<dbReference type="EMBL" id="JAAMPC010000010">
    <property type="protein sequence ID" value="KAG2286877.1"/>
    <property type="molecule type" value="Genomic_DNA"/>
</dbReference>
<keyword evidence="2" id="KW-1185">Reference proteome</keyword>
<sequence length="75" mass="8649">MKKTIIGLEVYTGAIDNFAIDSEKVFSWRRFYPLITCDTSQSHNRRVGDPRILFIHYGLSINKASLFHCSLQKLS</sequence>
<reference evidence="1 2" key="1">
    <citation type="submission" date="2020-02" db="EMBL/GenBank/DDBJ databases">
        <authorList>
            <person name="Ma Q."/>
            <person name="Huang Y."/>
            <person name="Song X."/>
            <person name="Pei D."/>
        </authorList>
    </citation>
    <scope>NUCLEOTIDE SEQUENCE [LARGE SCALE GENOMIC DNA]</scope>
    <source>
        <strain evidence="1">Sxm20200214</strain>
        <tissue evidence="1">Leaf</tissue>
    </source>
</reference>
<name>A0A8X7UQ87_BRACI</name>
<evidence type="ECO:0000313" key="2">
    <source>
        <dbReference type="Proteomes" id="UP000886595"/>
    </source>
</evidence>
<dbReference type="AlphaFoldDB" id="A0A8X7UQ87"/>
<proteinExistence type="predicted"/>
<accession>A0A8X7UQ87</accession>
<dbReference type="Proteomes" id="UP000886595">
    <property type="component" value="Unassembled WGS sequence"/>
</dbReference>